<dbReference type="NCBIfam" id="TIGR00369">
    <property type="entry name" value="unchar_dom_1"/>
    <property type="match status" value="1"/>
</dbReference>
<dbReference type="Pfam" id="PF03061">
    <property type="entry name" value="4HBT"/>
    <property type="match status" value="1"/>
</dbReference>
<evidence type="ECO:0000313" key="4">
    <source>
        <dbReference type="Proteomes" id="UP001458946"/>
    </source>
</evidence>
<keyword evidence="1" id="KW-0378">Hydrolase</keyword>
<reference evidence="3 4" key="1">
    <citation type="submission" date="2024-02" db="EMBL/GenBank/DDBJ databases">
        <title>Deinococcus xinjiangensis NBRC 107630.</title>
        <authorList>
            <person name="Ichikawa N."/>
            <person name="Katano-Makiyama Y."/>
            <person name="Hidaka K."/>
        </authorList>
    </citation>
    <scope>NUCLEOTIDE SEQUENCE [LARGE SCALE GENOMIC DNA]</scope>
    <source>
        <strain evidence="3 4">NBRC 107630</strain>
    </source>
</reference>
<gene>
    <name evidence="3" type="ORF">Dxin01_02183</name>
</gene>
<dbReference type="InterPro" id="IPR029069">
    <property type="entry name" value="HotDog_dom_sf"/>
</dbReference>
<accession>A0ABP9VB03</accession>
<organism evidence="3 4">
    <name type="scientific">Deinococcus xinjiangensis</name>
    <dbReference type="NCBI Taxonomy" id="457454"/>
    <lineage>
        <taxon>Bacteria</taxon>
        <taxon>Thermotogati</taxon>
        <taxon>Deinococcota</taxon>
        <taxon>Deinococci</taxon>
        <taxon>Deinococcales</taxon>
        <taxon>Deinococcaceae</taxon>
        <taxon>Deinococcus</taxon>
    </lineage>
</organism>
<name>A0ABP9VB03_9DEIO</name>
<dbReference type="Proteomes" id="UP001458946">
    <property type="component" value="Unassembled WGS sequence"/>
</dbReference>
<comment type="caution">
    <text evidence="3">The sequence shown here is derived from an EMBL/GenBank/DDBJ whole genome shotgun (WGS) entry which is preliminary data.</text>
</comment>
<dbReference type="PANTHER" id="PTHR43240">
    <property type="entry name" value="1,4-DIHYDROXY-2-NAPHTHOYL-COA THIOESTERASE 1"/>
    <property type="match status" value="1"/>
</dbReference>
<evidence type="ECO:0000256" key="1">
    <source>
        <dbReference type="ARBA" id="ARBA00022801"/>
    </source>
</evidence>
<dbReference type="CDD" id="cd03443">
    <property type="entry name" value="PaaI_thioesterase"/>
    <property type="match status" value="1"/>
</dbReference>
<evidence type="ECO:0000259" key="2">
    <source>
        <dbReference type="Pfam" id="PF03061"/>
    </source>
</evidence>
<dbReference type="SUPFAM" id="SSF54637">
    <property type="entry name" value="Thioesterase/thiol ester dehydrase-isomerase"/>
    <property type="match status" value="1"/>
</dbReference>
<protein>
    <recommendedName>
        <fullName evidence="2">Thioesterase domain-containing protein</fullName>
    </recommendedName>
</protein>
<proteinExistence type="predicted"/>
<sequence length="173" mass="18733">MTADHTTERTRTFSWQDTSHALEHAKSLSGLEFLQAMARGELPPPPIALALGFEPPNEADFSEGRAVFRLKPQEYQYNPIGSVHGGVFATLLDSAVGCAIHTMLPAGAVYTTLELKVNYIRPLLAGGSEVQAIGQVIHVTQRTGLAEGRIIDGHGKLYAHATTCLITRPHRHG</sequence>
<dbReference type="InterPro" id="IPR003736">
    <property type="entry name" value="PAAI_dom"/>
</dbReference>
<dbReference type="InterPro" id="IPR006683">
    <property type="entry name" value="Thioestr_dom"/>
</dbReference>
<dbReference type="PANTHER" id="PTHR43240:SF1">
    <property type="entry name" value="BLR5584 PROTEIN"/>
    <property type="match status" value="1"/>
</dbReference>
<feature type="domain" description="Thioesterase" evidence="2">
    <location>
        <begin position="81"/>
        <end position="157"/>
    </location>
</feature>
<dbReference type="RefSeq" id="WP_353542403.1">
    <property type="nucleotide sequence ID" value="NZ_BAABRN010000023.1"/>
</dbReference>
<keyword evidence="4" id="KW-1185">Reference proteome</keyword>
<dbReference type="Gene3D" id="3.10.129.10">
    <property type="entry name" value="Hotdog Thioesterase"/>
    <property type="match status" value="1"/>
</dbReference>
<dbReference type="EMBL" id="BAABRN010000023">
    <property type="protein sequence ID" value="GAA5502439.1"/>
    <property type="molecule type" value="Genomic_DNA"/>
</dbReference>
<evidence type="ECO:0000313" key="3">
    <source>
        <dbReference type="EMBL" id="GAA5502439.1"/>
    </source>
</evidence>